<comment type="pathway">
    <text evidence="2 9">Amine and polyamine biosynthesis; ectoine biosynthesis; L-ectoine from L-aspartate 4-semialdehyde: step 2/3.</text>
</comment>
<dbReference type="RefSeq" id="WP_264796221.1">
    <property type="nucleotide sequence ID" value="NZ_BRVS01000012.1"/>
</dbReference>
<organism evidence="11 12">
    <name type="scientific">Arthrobacter mangrovi</name>
    <dbReference type="NCBI Taxonomy" id="2966350"/>
    <lineage>
        <taxon>Bacteria</taxon>
        <taxon>Bacillati</taxon>
        <taxon>Actinomycetota</taxon>
        <taxon>Actinomycetes</taxon>
        <taxon>Micrococcales</taxon>
        <taxon>Micrococcaceae</taxon>
        <taxon>Arthrobacter</taxon>
    </lineage>
</organism>
<dbReference type="EMBL" id="BRVS01000012">
    <property type="protein sequence ID" value="GLB68124.1"/>
    <property type="molecule type" value="Genomic_DNA"/>
</dbReference>
<evidence type="ECO:0000259" key="10">
    <source>
        <dbReference type="PROSITE" id="PS51186"/>
    </source>
</evidence>
<proteinExistence type="inferred from homology"/>
<dbReference type="SUPFAM" id="SSF55729">
    <property type="entry name" value="Acyl-CoA N-acyltransferases (Nat)"/>
    <property type="match status" value="1"/>
</dbReference>
<evidence type="ECO:0000256" key="8">
    <source>
        <dbReference type="ARBA" id="ARBA00048924"/>
    </source>
</evidence>
<evidence type="ECO:0000256" key="6">
    <source>
        <dbReference type="ARBA" id="ARBA00022679"/>
    </source>
</evidence>
<accession>A0ABQ5MVX3</accession>
<evidence type="ECO:0000256" key="9">
    <source>
        <dbReference type="RuleBase" id="RU365045"/>
    </source>
</evidence>
<keyword evidence="12" id="KW-1185">Reference proteome</keyword>
<dbReference type="InterPro" id="IPR000182">
    <property type="entry name" value="GNAT_dom"/>
</dbReference>
<dbReference type="Gene3D" id="3.40.630.30">
    <property type="match status" value="1"/>
</dbReference>
<evidence type="ECO:0000256" key="4">
    <source>
        <dbReference type="ARBA" id="ARBA00012355"/>
    </source>
</evidence>
<evidence type="ECO:0000256" key="5">
    <source>
        <dbReference type="ARBA" id="ARBA00017935"/>
    </source>
</evidence>
<feature type="domain" description="N-acetyltransferase" evidence="10">
    <location>
        <begin position="1"/>
        <end position="135"/>
    </location>
</feature>
<evidence type="ECO:0000256" key="2">
    <source>
        <dbReference type="ARBA" id="ARBA00004978"/>
    </source>
</evidence>
<evidence type="ECO:0000256" key="1">
    <source>
        <dbReference type="ARBA" id="ARBA00003741"/>
    </source>
</evidence>
<comment type="catalytic activity">
    <reaction evidence="8 9">
        <text>L-2,4-diaminobutanoate + acetyl-CoA = (2S)-4-acetamido-2-aminobutanoate + CoA + H(+)</text>
        <dbReference type="Rhea" id="RHEA:16901"/>
        <dbReference type="ChEBI" id="CHEBI:15378"/>
        <dbReference type="ChEBI" id="CHEBI:57287"/>
        <dbReference type="ChEBI" id="CHEBI:57288"/>
        <dbReference type="ChEBI" id="CHEBI:58761"/>
        <dbReference type="ChEBI" id="CHEBI:58929"/>
        <dbReference type="EC" id="2.3.1.178"/>
    </reaction>
</comment>
<comment type="function">
    <text evidence="1 9">Catalyzes the acetylation of L-2,4-diaminobutyrate (DABA) to gamma-N-acetyl-alpha,gamma-diaminobutyric acid (ADABA) with acetyl coenzyme A.</text>
</comment>
<dbReference type="Pfam" id="PF00583">
    <property type="entry name" value="Acetyltransf_1"/>
    <property type="match status" value="1"/>
</dbReference>
<reference evidence="11 12" key="1">
    <citation type="journal article" date="2023" name="Int. J. Syst. Evol. Microbiol.">
        <title>Arthrobacter mangrovi sp. nov., an actinobacterium isolated from the rhizosphere of a mangrove.</title>
        <authorList>
            <person name="Hamada M."/>
            <person name="Saitou S."/>
            <person name="Enomoto N."/>
            <person name="Nanri K."/>
            <person name="Hidaka K."/>
            <person name="Miura T."/>
            <person name="Tamura T."/>
        </authorList>
    </citation>
    <scope>NUCLEOTIDE SEQUENCE [LARGE SCALE GENOMIC DNA]</scope>
    <source>
        <strain evidence="11 12">NBRC 112813</strain>
    </source>
</reference>
<dbReference type="NCBIfam" id="TIGR02406">
    <property type="entry name" value="ectoine_EctA"/>
    <property type="match status" value="1"/>
</dbReference>
<gene>
    <name evidence="9 11" type="primary">ectA</name>
    <name evidence="11" type="ORF">AHIS1636_25660</name>
</gene>
<keyword evidence="7 9" id="KW-0012">Acyltransferase</keyword>
<dbReference type="CDD" id="cd04301">
    <property type="entry name" value="NAT_SF"/>
    <property type="match status" value="1"/>
</dbReference>
<dbReference type="Proteomes" id="UP001209654">
    <property type="component" value="Unassembled WGS sequence"/>
</dbReference>
<dbReference type="InterPro" id="IPR012772">
    <property type="entry name" value="Ectoine_EctA"/>
</dbReference>
<dbReference type="InterPro" id="IPR016181">
    <property type="entry name" value="Acyl_CoA_acyltransferase"/>
</dbReference>
<protein>
    <recommendedName>
        <fullName evidence="5 9">L-2,4-diaminobutyric acid acetyltransferase</fullName>
        <shortName evidence="9">DABA acetyltransferase</shortName>
        <ecNumber evidence="4 9">2.3.1.178</ecNumber>
    </recommendedName>
</protein>
<evidence type="ECO:0000313" key="12">
    <source>
        <dbReference type="Proteomes" id="UP001209654"/>
    </source>
</evidence>
<evidence type="ECO:0000256" key="7">
    <source>
        <dbReference type="ARBA" id="ARBA00023315"/>
    </source>
</evidence>
<evidence type="ECO:0000313" key="11">
    <source>
        <dbReference type="EMBL" id="GLB68124.1"/>
    </source>
</evidence>
<keyword evidence="6 9" id="KW-0808">Transferase</keyword>
<comment type="caution">
    <text evidence="11">The sequence shown here is derived from an EMBL/GenBank/DDBJ whole genome shotgun (WGS) entry which is preliminary data.</text>
</comment>
<dbReference type="PROSITE" id="PS51186">
    <property type="entry name" value="GNAT"/>
    <property type="match status" value="1"/>
</dbReference>
<comment type="similarity">
    <text evidence="3 9">Belongs to the acetyltransferase family. EctA subfamily.</text>
</comment>
<dbReference type="EC" id="2.3.1.178" evidence="4 9"/>
<evidence type="ECO:0000256" key="3">
    <source>
        <dbReference type="ARBA" id="ARBA00010712"/>
    </source>
</evidence>
<name>A0ABQ5MVX3_9MICC</name>
<sequence>MAKDSQVLDLNSSYSYLLWCRDFADTSILATVDDQPAGFISGYLRPDEPGTLMVWQVAVDEFFRGRRLAGSMLDRLVRQTDARRVETTITDDNQASIRLFTGFAARRSADLEREPLFTRDQYPDNHDTEFLFRIGPLN</sequence>